<reference evidence="1" key="1">
    <citation type="submission" date="2020-04" db="EMBL/GenBank/DDBJ databases">
        <authorList>
            <person name="Chiriac C."/>
            <person name="Salcher M."/>
            <person name="Ghai R."/>
            <person name="Kavagutti S V."/>
        </authorList>
    </citation>
    <scope>NUCLEOTIDE SEQUENCE</scope>
</reference>
<gene>
    <name evidence="1" type="ORF">UFOVP600_21</name>
</gene>
<protein>
    <submittedName>
        <fullName evidence="1">Uncharacterized protein</fullName>
    </submittedName>
</protein>
<proteinExistence type="predicted"/>
<accession>A0A6J5N0B3</accession>
<dbReference type="EMBL" id="LR796560">
    <property type="protein sequence ID" value="CAB4151541.1"/>
    <property type="molecule type" value="Genomic_DNA"/>
</dbReference>
<sequence length="75" mass="8691">MSSKKLLYSQHKTKQIMKELELELELQKLKEAIELRDPYLQIEAIGNLGAKLIMLSNDLGHNFTNCVNNYLDDLK</sequence>
<name>A0A6J5N0B3_9CAUD</name>
<evidence type="ECO:0000313" key="1">
    <source>
        <dbReference type="EMBL" id="CAB4151541.1"/>
    </source>
</evidence>
<organism evidence="1">
    <name type="scientific">uncultured Caudovirales phage</name>
    <dbReference type="NCBI Taxonomy" id="2100421"/>
    <lineage>
        <taxon>Viruses</taxon>
        <taxon>Duplodnaviria</taxon>
        <taxon>Heunggongvirae</taxon>
        <taxon>Uroviricota</taxon>
        <taxon>Caudoviricetes</taxon>
        <taxon>Peduoviridae</taxon>
        <taxon>Maltschvirus</taxon>
        <taxon>Maltschvirus maltsch</taxon>
    </lineage>
</organism>